<organism evidence="2 3">
    <name type="scientific">Sphingomonas sanxanigenens DSM 19645 = NX02</name>
    <dbReference type="NCBI Taxonomy" id="1123269"/>
    <lineage>
        <taxon>Bacteria</taxon>
        <taxon>Pseudomonadati</taxon>
        <taxon>Pseudomonadota</taxon>
        <taxon>Alphaproteobacteria</taxon>
        <taxon>Sphingomonadales</taxon>
        <taxon>Sphingomonadaceae</taxon>
        <taxon>Sphingomonas</taxon>
    </lineage>
</organism>
<evidence type="ECO:0000256" key="1">
    <source>
        <dbReference type="SAM" id="Phobius"/>
    </source>
</evidence>
<reference evidence="2 3" key="1">
    <citation type="submission" date="2013-07" db="EMBL/GenBank/DDBJ databases">
        <title>Completed genome of Sphingomonas sanxanigenens NX02.</title>
        <authorList>
            <person name="Ma T."/>
            <person name="Huang H."/>
            <person name="Wu M."/>
            <person name="Li X."/>
            <person name="Li G."/>
        </authorList>
    </citation>
    <scope>NUCLEOTIDE SEQUENCE [LARGE SCALE GENOMIC DNA]</scope>
    <source>
        <strain evidence="2 3">NX02</strain>
    </source>
</reference>
<dbReference type="KEGG" id="ssan:NX02_25110"/>
<feature type="transmembrane region" description="Helical" evidence="1">
    <location>
        <begin position="367"/>
        <end position="386"/>
    </location>
</feature>
<sequence length="446" mass="47932">MAASVRRSDGAATGRFYRAVWRWHFYAGLAVLPLLVWLAVTGALYLYKPEIERLLYRAWLQAAPERPPLPIDAVIAAVERQLDGRVTQLMLPASKRESWQATVVLGDGSRRTAFVDPADGKVKGSVPPGGAMKQVRDLHSLVITGSIGNALVEIAAGWAILLVLSGFYLWWPRSPNRALALRGKPRERRFWRDFHASAGALVGLVLLFLALTGMPWSGRWGRTVQAIVASNGLGRPPAPGPAPWELQAGHGGHGRETLPWSRQAAPAPAGRMRHGGSDIGAARAAAIATAHGLLPPWTMSLPAAPGAPYMISRTIRRADDARALYIDAADGRVLQDARYADFGKGAQAIEWGIAVHQGQQYGEINRLIMLAGCLGTLALALSAPVLCWKRRSGGQLRAPPVPDRHSARIVAAMMVAVGALFPLTGATMIAALIGEFIAGRFSRSRP</sequence>
<dbReference type="OrthoDB" id="9791166at2"/>
<evidence type="ECO:0000313" key="3">
    <source>
        <dbReference type="Proteomes" id="UP000018851"/>
    </source>
</evidence>
<dbReference type="AlphaFoldDB" id="W0AFF6"/>
<feature type="transmembrane region" description="Helical" evidence="1">
    <location>
        <begin position="141"/>
        <end position="171"/>
    </location>
</feature>
<dbReference type="PATRIC" id="fig|1123269.5.peg.4922"/>
<dbReference type="PANTHER" id="PTHR34219">
    <property type="entry name" value="IRON-REGULATED INNER MEMBRANE PROTEIN-RELATED"/>
    <property type="match status" value="1"/>
</dbReference>
<protein>
    <recommendedName>
        <fullName evidence="4">PepSY domain-containing protein</fullName>
    </recommendedName>
</protein>
<name>W0AFF6_9SPHN</name>
<dbReference type="HOGENOM" id="CLU_031962_3_2_5"/>
<keyword evidence="1" id="KW-1133">Transmembrane helix</keyword>
<keyword evidence="3" id="KW-1185">Reference proteome</keyword>
<feature type="transmembrane region" description="Helical" evidence="1">
    <location>
        <begin position="194"/>
        <end position="212"/>
    </location>
</feature>
<gene>
    <name evidence="2" type="ORF">NX02_25110</name>
</gene>
<accession>W0AFF6</accession>
<proteinExistence type="predicted"/>
<keyword evidence="1" id="KW-0812">Transmembrane</keyword>
<dbReference type="eggNOG" id="COG3182">
    <property type="taxonomic scope" value="Bacteria"/>
</dbReference>
<dbReference type="STRING" id="1123269.NX02_25110"/>
<dbReference type="Pfam" id="PF03929">
    <property type="entry name" value="PepSY_TM"/>
    <property type="match status" value="1"/>
</dbReference>
<dbReference type="EMBL" id="CP006644">
    <property type="protein sequence ID" value="AHE56629.1"/>
    <property type="molecule type" value="Genomic_DNA"/>
</dbReference>
<feature type="transmembrane region" description="Helical" evidence="1">
    <location>
        <begin position="23"/>
        <end position="47"/>
    </location>
</feature>
<keyword evidence="1" id="KW-0472">Membrane</keyword>
<evidence type="ECO:0000313" key="2">
    <source>
        <dbReference type="EMBL" id="AHE56629.1"/>
    </source>
</evidence>
<dbReference type="Proteomes" id="UP000018851">
    <property type="component" value="Chromosome"/>
</dbReference>
<dbReference type="InterPro" id="IPR005625">
    <property type="entry name" value="PepSY-ass_TM"/>
</dbReference>
<feature type="transmembrane region" description="Helical" evidence="1">
    <location>
        <begin position="406"/>
        <end position="438"/>
    </location>
</feature>
<dbReference type="PANTHER" id="PTHR34219:SF1">
    <property type="entry name" value="PEPSY DOMAIN-CONTAINING PROTEIN"/>
    <property type="match status" value="1"/>
</dbReference>
<evidence type="ECO:0008006" key="4">
    <source>
        <dbReference type="Google" id="ProtNLM"/>
    </source>
</evidence>